<evidence type="ECO:0000256" key="7">
    <source>
        <dbReference type="ARBA" id="ARBA00023274"/>
    </source>
</evidence>
<feature type="repeat" description="HEAT" evidence="8">
    <location>
        <begin position="864"/>
        <end position="896"/>
    </location>
</feature>
<keyword evidence="4 9" id="KW-0690">Ribosome biogenesis</keyword>
<dbReference type="InterPro" id="IPR016024">
    <property type="entry name" value="ARM-type_fold"/>
</dbReference>
<comment type="function">
    <text evidence="9">Involved in nucleolar processing of pre-18S ribosomal RNA.</text>
</comment>
<dbReference type="Pfam" id="PF08146">
    <property type="entry name" value="BP28CT"/>
    <property type="match status" value="1"/>
</dbReference>
<evidence type="ECO:0000256" key="9">
    <source>
        <dbReference type="RuleBase" id="RU367065"/>
    </source>
</evidence>
<keyword evidence="6 9" id="KW-0539">Nucleus</keyword>
<gene>
    <name evidence="11" type="ORF">BASA50_002138</name>
</gene>
<proteinExistence type="inferred from homology"/>
<keyword evidence="7 9" id="KW-0687">Ribonucleoprotein</keyword>
<dbReference type="InterPro" id="IPR056473">
    <property type="entry name" value="HEAT_Utp10/HEAT1"/>
</dbReference>
<accession>A0ABQ8FPY6</accession>
<evidence type="ECO:0000313" key="12">
    <source>
        <dbReference type="Proteomes" id="UP001648503"/>
    </source>
</evidence>
<evidence type="ECO:0000256" key="5">
    <source>
        <dbReference type="ARBA" id="ARBA00022552"/>
    </source>
</evidence>
<protein>
    <recommendedName>
        <fullName evidence="3 9">U3 small nucleolar RNA-associated protein 10</fullName>
    </recommendedName>
</protein>
<dbReference type="InterPro" id="IPR040191">
    <property type="entry name" value="UTP10"/>
</dbReference>
<keyword evidence="5 9" id="KW-0698">rRNA processing</keyword>
<reference evidence="11 12" key="1">
    <citation type="submission" date="2021-02" db="EMBL/GenBank/DDBJ databases">
        <title>Variation within the Batrachochytrium salamandrivorans European outbreak.</title>
        <authorList>
            <person name="Kelly M."/>
            <person name="Pasmans F."/>
            <person name="Shea T.P."/>
            <person name="Munoz J.F."/>
            <person name="Carranza S."/>
            <person name="Cuomo C.A."/>
            <person name="Martel A."/>
        </authorList>
    </citation>
    <scope>NUCLEOTIDE SEQUENCE [LARGE SCALE GENOMIC DNA]</scope>
    <source>
        <strain evidence="11 12">AMFP18/2</strain>
    </source>
</reference>
<evidence type="ECO:0000256" key="1">
    <source>
        <dbReference type="ARBA" id="ARBA00004604"/>
    </source>
</evidence>
<dbReference type="PANTHER" id="PTHR13457">
    <property type="entry name" value="BAP28"/>
    <property type="match status" value="1"/>
</dbReference>
<dbReference type="PANTHER" id="PTHR13457:SF1">
    <property type="entry name" value="HEAT REPEAT-CONTAINING PROTEIN 1"/>
    <property type="match status" value="1"/>
</dbReference>
<dbReference type="InterPro" id="IPR011989">
    <property type="entry name" value="ARM-like"/>
</dbReference>
<comment type="similarity">
    <text evidence="2 9">Belongs to the HEATR1/UTP10 family.</text>
</comment>
<name>A0ABQ8FPY6_9FUNG</name>
<dbReference type="Proteomes" id="UP001648503">
    <property type="component" value="Unassembled WGS sequence"/>
</dbReference>
<dbReference type="PROSITE" id="PS50077">
    <property type="entry name" value="HEAT_REPEAT"/>
    <property type="match status" value="1"/>
</dbReference>
<evidence type="ECO:0000256" key="4">
    <source>
        <dbReference type="ARBA" id="ARBA00022517"/>
    </source>
</evidence>
<evidence type="ECO:0000313" key="11">
    <source>
        <dbReference type="EMBL" id="KAH6600574.1"/>
    </source>
</evidence>
<sequence length="2101" mass="232784">MPAKSSSLSRQLQGIAAARVSIQSRHKASLLFDGREAADIGHDTIIVAGRAGLQDLVQVNPSFAAFEDSLFSESLKDQDRSLLSRSENAALNVHIELFLRMLSPHFLRKSSFKALEWLIRRFKINEQNIDAIMECILPYHETRHFVQFVRILAIPVDSMFSFLQDSVQKSNCQLDRSLLVAKCMKEPSLLKFIFDMMSRSKEAGITNLTLTSFMACIMVQYLESKPSVTDADLRIFLPPLLTLLRATDVDCRSAGQMVLVFLSTKVHLSPDAIVGLLDAATVGVNSVLLHASVLCIVTVCQNHPKLDFFPDIVYRRLIQMETFPKVISTISGTYQAENLLEPFLKTLVKTYIPNQDVLALSLEASTFSEIVSSAYLDATILRNVLDYTLQTYISSVIENSPEKVAGAGSLLRQVYEKNVAVLDTLIDLQFKSMKGPGGKNAQRRAALHDLTTSFFKGTMLESVDNKGTTLYLSIHHPLPEMRRLAIEKLQSILATDLPQTERDSLCRIARDTLMVLIEDQDQSIVVSALNFPDLISYVPIDVLAETTAEMLAATQTDSQTRAAATHVLCKLISIDDCPISCCEVLFGTIWRTEKSTLAARILSPHLPALLRRVGINPASAEEFGLRFDANVALQQQLSAQGQIQDIPKDQVSPHMLMNTASIKFLGDALRTSPAFRTFVIQNAVLSKFARARLVGVLSLIGEIKSSLQVTGDILTLVPSLLKSLADIPAVTRNPASNLIGIIESNRIVMSGKDAQTFAIVKVVLEIIKKLSQPISWLDAETATQNLHTSILKQAFISFLSIKNQHIREHLVEKFLDLVGAPSILAFCAHTWITAKGSSESIVGLLIAKKFISSSSAKAFDYQLVIPSLLLALTDRNRNVRLAAMSVLEAIGSVLSKMSDVPSKQRKDEIYGYEYFYGQSSSQVGYLTLASAYNFVKKILGWKQEIILDHLFLEKSMHTILLRGDPSKLKYQDDVLGFLLTNIMAIGIIDAQIKLLTLLKSVDSSFKLKTLFPLVEKNTSILFSETATIELDVADSLKDTEFIVQRAKFLGLLAELFSPFSVASLFQTRSGRYLKAFCDLLTPNASMKISSHHKTLWHDVNVCALAQITGDWISGIQMEKCQVVFSSLIDLIALGDGEIGAKVKVMLKPLPISGLVVLPTLERIHQHLSQDAVQPSAKRTKSHSEDESTIVASGIALLELLQFKEELTETEILIGPLFDMLAALLNADIVQTLTEVDYLKQLILSTLSLMFRAGIDNQTLSINEDFVRIDLVVQCIRITDNPQTHNAALLLLSTIASVAPQSVLINIMPVFTFMGANILRQDDSYSFHVIQQTLKTIIPALMHHLDGDTFSVIKPIMEVFVQALPHIPDHRRLKLILLLVQTLGVEKHLGSMLALIQSNSIISSYLVAQRNSVSNEAISFGLSLLHEFVYSHQLGALIKISELQRSLPCKDVECDSPLLEANVEIKTVRRIKLQLINFLCHALKAKNIGASIAEDTELAVDVEDLHLQLIELLLAEIDCTSLFSIEVQSRSGSSDAKFSKIFLNSLQEALALVNNHLPIAMFMHVTGRLLDRKEEGIRHRSLVMLRQRLASLEGTANLDEQQFIPIMERLVSLLNNTSKNAKVLESKQLAMECISCASDLVGKSIPEIVTGCFQSLLSANCIESENLALVASTIVCLSSLCVVLGPRTVPFMPKLMPAIIKIGRTAMSAITESSSAILTAVLGSIVVFVETLPQFVSPYIGDLIGIVIDPSLETIAPRAVQLASAISSGLARHIPARIILGPIMKQLSTAISSGEFATLSIFSLLSSVIANTPQAALIEAVTPLSVLFIKAFGYRCSGPGHAVLKKSVAVEESIISVFMALVMKTNESIFRPLFLKIVDWATSDMLQRNGWSEQGIVSRQQMLYRLTERLFSELKSIFIPYSAYLLDNMVSTLCRFVESSSVDADLWILIISNFKNCFLFHSTNDFITSDRLQTILDILMKQIEQSTVHNDTYKDHMSLHLVPCIGQLAVTFRGERTWKALTRSVLHLTRSDHASIRWTCIKVLHEMYSRLGEEMLVYFPETIPFLAELMEDDDNEVEKSCQELCLLIQHYLGEPIQQYFSA</sequence>
<keyword evidence="12" id="KW-1185">Reference proteome</keyword>
<dbReference type="InterPro" id="IPR021133">
    <property type="entry name" value="HEAT_type_2"/>
</dbReference>
<dbReference type="EMBL" id="JAFCIX010000030">
    <property type="protein sequence ID" value="KAH6600574.1"/>
    <property type="molecule type" value="Genomic_DNA"/>
</dbReference>
<evidence type="ECO:0000256" key="6">
    <source>
        <dbReference type="ARBA" id="ARBA00023242"/>
    </source>
</evidence>
<dbReference type="InterPro" id="IPR022125">
    <property type="entry name" value="U3snoRNP10_N"/>
</dbReference>
<feature type="domain" description="BP28 C-terminal" evidence="10">
    <location>
        <begin position="1813"/>
        <end position="1965"/>
    </location>
</feature>
<comment type="caution">
    <text evidence="11">The sequence shown here is derived from an EMBL/GenBank/DDBJ whole genome shotgun (WGS) entry which is preliminary data.</text>
</comment>
<dbReference type="SUPFAM" id="SSF48371">
    <property type="entry name" value="ARM repeat"/>
    <property type="match status" value="1"/>
</dbReference>
<dbReference type="InterPro" id="IPR012954">
    <property type="entry name" value="BP28_C_dom"/>
</dbReference>
<dbReference type="SMART" id="SM01036">
    <property type="entry name" value="BP28CT"/>
    <property type="match status" value="1"/>
</dbReference>
<evidence type="ECO:0000256" key="3">
    <source>
        <dbReference type="ARBA" id="ARBA00015399"/>
    </source>
</evidence>
<evidence type="ECO:0000259" key="10">
    <source>
        <dbReference type="SMART" id="SM01036"/>
    </source>
</evidence>
<organism evidence="11 12">
    <name type="scientific">Batrachochytrium salamandrivorans</name>
    <dbReference type="NCBI Taxonomy" id="1357716"/>
    <lineage>
        <taxon>Eukaryota</taxon>
        <taxon>Fungi</taxon>
        <taxon>Fungi incertae sedis</taxon>
        <taxon>Chytridiomycota</taxon>
        <taxon>Chytridiomycota incertae sedis</taxon>
        <taxon>Chytridiomycetes</taxon>
        <taxon>Rhizophydiales</taxon>
        <taxon>Rhizophydiales incertae sedis</taxon>
        <taxon>Batrachochytrium</taxon>
    </lineage>
</organism>
<dbReference type="Pfam" id="PF12397">
    <property type="entry name" value="U3snoRNP10"/>
    <property type="match status" value="1"/>
</dbReference>
<evidence type="ECO:0000256" key="2">
    <source>
        <dbReference type="ARBA" id="ARBA00010559"/>
    </source>
</evidence>
<comment type="subcellular location">
    <subcellularLocation>
        <location evidence="1 9">Nucleus</location>
        <location evidence="1 9">Nucleolus</location>
    </subcellularLocation>
</comment>
<evidence type="ECO:0000256" key="8">
    <source>
        <dbReference type="PROSITE-ProRule" id="PRU00103"/>
    </source>
</evidence>
<dbReference type="Pfam" id="PF23243">
    <property type="entry name" value="HEAT_HEATR1"/>
    <property type="match status" value="1"/>
</dbReference>
<comment type="subunit">
    <text evidence="9">Component of the ribosomal small subunit (SSU) processome.</text>
</comment>
<dbReference type="Gene3D" id="1.25.10.10">
    <property type="entry name" value="Leucine-rich Repeat Variant"/>
    <property type="match status" value="3"/>
</dbReference>